<protein>
    <submittedName>
        <fullName evidence="1">Uncharacterized protein</fullName>
    </submittedName>
</protein>
<comment type="caution">
    <text evidence="1">The sequence shown here is derived from an EMBL/GenBank/DDBJ whole genome shotgun (WGS) entry which is preliminary data.</text>
</comment>
<proteinExistence type="predicted"/>
<dbReference type="Proteomes" id="UP001634394">
    <property type="component" value="Unassembled WGS sequence"/>
</dbReference>
<organism evidence="1 2">
    <name type="scientific">Sinanodonta woodiana</name>
    <name type="common">Chinese pond mussel</name>
    <name type="synonym">Anodonta woodiana</name>
    <dbReference type="NCBI Taxonomy" id="1069815"/>
    <lineage>
        <taxon>Eukaryota</taxon>
        <taxon>Metazoa</taxon>
        <taxon>Spiralia</taxon>
        <taxon>Lophotrochozoa</taxon>
        <taxon>Mollusca</taxon>
        <taxon>Bivalvia</taxon>
        <taxon>Autobranchia</taxon>
        <taxon>Heteroconchia</taxon>
        <taxon>Palaeoheterodonta</taxon>
        <taxon>Unionida</taxon>
        <taxon>Unionoidea</taxon>
        <taxon>Unionidae</taxon>
        <taxon>Unioninae</taxon>
        <taxon>Sinanodonta</taxon>
    </lineage>
</organism>
<dbReference type="AlphaFoldDB" id="A0ABD3VNF9"/>
<sequence length="187" mass="21208">MQAQTVHQPHFTTIHGSINHPSTHRLKLVTETPAFSPRYVMQRSNSLSVDNVQFGARTFFEMERPQSLGTPRIVINIATSFKSPRSPNRRVPTFPALATYNVSKKRNSVPELGVSVNNSHGRNVASFNSTKEQIPTKNRIISPIEMDLEKQSMIKRWIEDTSRALSIKSAEQKSFTRTKTLPVIKEH</sequence>
<name>A0ABD3VNF9_SINWO</name>
<reference evidence="1 2" key="1">
    <citation type="submission" date="2024-11" db="EMBL/GenBank/DDBJ databases">
        <title>Chromosome-level genome assembly of the freshwater bivalve Anodonta woodiana.</title>
        <authorList>
            <person name="Chen X."/>
        </authorList>
    </citation>
    <scope>NUCLEOTIDE SEQUENCE [LARGE SCALE GENOMIC DNA]</scope>
    <source>
        <strain evidence="1">MN2024</strain>
        <tissue evidence="1">Gills</tissue>
    </source>
</reference>
<keyword evidence="2" id="KW-1185">Reference proteome</keyword>
<dbReference type="EMBL" id="JBJQND010000010">
    <property type="protein sequence ID" value="KAL3863132.1"/>
    <property type="molecule type" value="Genomic_DNA"/>
</dbReference>
<gene>
    <name evidence="1" type="ORF">ACJMK2_004903</name>
</gene>
<evidence type="ECO:0000313" key="2">
    <source>
        <dbReference type="Proteomes" id="UP001634394"/>
    </source>
</evidence>
<evidence type="ECO:0000313" key="1">
    <source>
        <dbReference type="EMBL" id="KAL3863132.1"/>
    </source>
</evidence>
<accession>A0ABD3VNF9</accession>